<dbReference type="Gene3D" id="3.40.50.300">
    <property type="entry name" value="P-loop containing nucleotide triphosphate hydrolases"/>
    <property type="match status" value="1"/>
</dbReference>
<keyword evidence="3" id="KW-0235">DNA replication</keyword>
<accession>A0A8A4XCY3</accession>
<name>A0A8A4XCY3_9VIRU</name>
<dbReference type="GO" id="GO:0006260">
    <property type="term" value="P:DNA replication"/>
    <property type="evidence" value="ECO:0007669"/>
    <property type="project" value="UniProtKB-KW"/>
</dbReference>
<evidence type="ECO:0000313" key="7">
    <source>
        <dbReference type="EMBL" id="QTE03815.1"/>
    </source>
</evidence>
<evidence type="ECO:0000256" key="4">
    <source>
        <dbReference type="ARBA" id="ARBA00022741"/>
    </source>
</evidence>
<keyword evidence="2" id="KW-1048">Host nucleus</keyword>
<evidence type="ECO:0000256" key="1">
    <source>
        <dbReference type="ARBA" id="ARBA00004147"/>
    </source>
</evidence>
<evidence type="ECO:0000256" key="5">
    <source>
        <dbReference type="ARBA" id="ARBA00022840"/>
    </source>
</evidence>
<proteinExistence type="predicted"/>
<dbReference type="Pfam" id="PF01057">
    <property type="entry name" value="Parvo_NS1"/>
    <property type="match status" value="1"/>
</dbReference>
<dbReference type="EMBL" id="MW046430">
    <property type="protein sequence ID" value="QTE03815.1"/>
    <property type="molecule type" value="Genomic_DNA"/>
</dbReference>
<protein>
    <submittedName>
        <fullName evidence="7">Putative nonstructural protein NS1</fullName>
    </submittedName>
</protein>
<keyword evidence="5" id="KW-0067">ATP-binding</keyword>
<dbReference type="SUPFAM" id="SSF52540">
    <property type="entry name" value="P-loop containing nucleoside triphosphate hydrolases"/>
    <property type="match status" value="1"/>
</dbReference>
<dbReference type="GO" id="GO:0005524">
    <property type="term" value="F:ATP binding"/>
    <property type="evidence" value="ECO:0007669"/>
    <property type="project" value="UniProtKB-KW"/>
</dbReference>
<comment type="subcellular location">
    <subcellularLocation>
        <location evidence="1">Host nucleus</location>
    </subcellularLocation>
</comment>
<dbReference type="PROSITE" id="PS51206">
    <property type="entry name" value="SF3_HELICASE_1"/>
    <property type="match status" value="1"/>
</dbReference>
<dbReference type="InterPro" id="IPR027417">
    <property type="entry name" value="P-loop_NTPase"/>
</dbReference>
<dbReference type="GO" id="GO:0042025">
    <property type="term" value="C:host cell nucleus"/>
    <property type="evidence" value="ECO:0007669"/>
    <property type="project" value="UniProtKB-SubCell"/>
</dbReference>
<evidence type="ECO:0000256" key="3">
    <source>
        <dbReference type="ARBA" id="ARBA00022705"/>
    </source>
</evidence>
<keyword evidence="4" id="KW-0547">Nucleotide-binding</keyword>
<sequence>MVEQLLGHREHHDTHGPVYKKYQGVCTEQPERCTRETSPPVESSNEVLHHGYKQAKVEFKKCLMGYFRNVGLRSRIVHDVWELPGDGMAGRIRPALISAIRQGVSKMSGGNGEQFGSGNGGRNASQKGRGVFFITEHQDHIHVIHDCTYSGGSCRCRFMRFISECTTTETEECSVSRSPWINTERTLDLEIEDDLEKLNVGLGEASQGSNRGESSNLRFRRLRRYARRSSPAAMLTPEHWVHLAEYMFKAPRAAYYFEIAGRAWYQDGKVRNLSLLRLLEEAQKRVVEDSAAEKSIPDLFRRLACGQTGGPADQGDIQADTSNKECGNRDKVCRLQKWLEGYIITPPQNIFYTGHWCEGPFKYWSKQHDLIKNSFHNIRQLICDMSVKDIFLKTRNIPMERLIYVGPWNNLNEYYYEIRQSVLVLENVLKHQYPDSVDRKNFVQRCYQIVDKKLPKRNCLFILGEANSGKNYFFDCLCHCLINFGCMGNFNKYSNFPLQECVQRRIIQWNEPNFEPGSEETLKLIFGGDTCNVKVKYLSDACMLRTPIIVLSNNDCFPKSEAFRSRMFNEHWVRAPFLKHYKKKPHPLAMFYIFIKYKCMSMSTLENWERDLINTQ</sequence>
<reference evidence="7" key="1">
    <citation type="submission" date="2020-09" db="EMBL/GenBank/DDBJ databases">
        <title>Parvovirus dark matter in the feces of wild birds.</title>
        <authorList>
            <person name="Dai Z."/>
            <person name="Yang S."/>
            <person name="Zhang W."/>
        </authorList>
    </citation>
    <scope>NUCLEOTIDE SEQUENCE</scope>
    <source>
        <strain evidence="7">Coa130par04</strain>
    </source>
</reference>
<feature type="domain" description="SF3 helicase" evidence="6">
    <location>
        <begin position="420"/>
        <end position="590"/>
    </location>
</feature>
<evidence type="ECO:0000259" key="6">
    <source>
        <dbReference type="PROSITE" id="PS51206"/>
    </source>
</evidence>
<evidence type="ECO:0000256" key="2">
    <source>
        <dbReference type="ARBA" id="ARBA00022562"/>
    </source>
</evidence>
<dbReference type="InterPro" id="IPR001257">
    <property type="entry name" value="Parvovirus_NS1_helicase"/>
</dbReference>
<dbReference type="InterPro" id="IPR014015">
    <property type="entry name" value="Helicase_SF3_DNA-vir"/>
</dbReference>
<dbReference type="GO" id="GO:0019079">
    <property type="term" value="P:viral genome replication"/>
    <property type="evidence" value="ECO:0007669"/>
    <property type="project" value="InterPro"/>
</dbReference>
<organism evidence="7">
    <name type="scientific">Periparus ater ambidensovirus</name>
    <dbReference type="NCBI Taxonomy" id="2794455"/>
    <lineage>
        <taxon>Viruses</taxon>
        <taxon>Monodnaviria</taxon>
        <taxon>Shotokuvirae</taxon>
        <taxon>Cossaviricota</taxon>
        <taxon>Quintoviricetes</taxon>
        <taxon>Piccovirales</taxon>
        <taxon>Parvoviridae</taxon>
        <taxon>Densovirinae</taxon>
        <taxon>Ambidensovirus</taxon>
    </lineage>
</organism>